<dbReference type="GO" id="GO:0005697">
    <property type="term" value="C:telomerase holoenzyme complex"/>
    <property type="evidence" value="ECO:0007669"/>
    <property type="project" value="InterPro"/>
</dbReference>
<feature type="compositionally biased region" description="Basic and acidic residues" evidence="6">
    <location>
        <begin position="631"/>
        <end position="663"/>
    </location>
</feature>
<evidence type="ECO:0000259" key="7">
    <source>
        <dbReference type="Pfam" id="PF10341"/>
    </source>
</evidence>
<sequence>MILNVWSRQIWTELDAVGLLTPLIVNANYSAVRANVNFDCFTLWRTKTCCNSKMWHNSRLQKPWILPEILDYDVSSAVSNKEPRFLQILKKEEGPCPDGSIVVLVTDGKWDIKAVLTQEALKEFQEEERYSEEYFHCSKMIARKYHFSVVYSDIKENSEFFLVVTELKFWTCLHGHYRKNPGILCNTVPEVRQKLEKGWIQWKAHRSENTRQCWNEENAALSELMGQFTQPGSQRQLTQCGLSQPTQSGTMLSQLTQCREAVQSNLSRDPPIQHIEEPESDATNTNPKNGLGRKPDSHIDHTLTSDLGVTLDPEVTLGAGDGQPSRELPVQLTSVFNIHYYLAAEQVFQCLETMQKNLSSNLMAVPLDSEIVLLGSEEICDVPLDIGDIPVHTGNVPQGSSNVQFGSEYVPIVQKEGRLQSKFVTSDLGMTVDPGVTLEAGDGHLSQELPVQLTSDFKTDYYLAAEPVFQNLKTVKKNLSSNLVAVHPDSEFVLLGSEHVPDIPLDIGDVPQGSSNVQSGSENVPMVQEESRLQSEDVLPPPSSAEHDTSVHMSVSTPDLPVKLNSVFSMEGFIISEAGQACLDRLKEWQRGSRPRTLHSHHTASDSSQLRGVQSVEIEGPVNEPPSATEDGERLKAQSDQEEGRDVGDGVCRKRKAGFRDENPDGDDTGGNKLKKKGRMTSGPELEEKLSTDGADVAIVSNQHEALKKKCLDDDEREMNFNQASHGADRREQSPEAMLGTDVGEYMDKVVFSFEGHPSQDPSPQDVGQGQVEKGQGQGEVGQGQCEVGQGQEMRDQVMDEKGLHDETVVHQSTLIYGHTDDTRPRFLPSPLRVSDDEEAKRLNDMLHSAEYSGERLFSSDDSEAEIQSHSHDEKSESLVREKYTVICSGSEEENHGNPLLNNDEEEEEEEKRLEKLRTPGALSVGPQMKTSGVLVVEDNISNRAEALLTQCHTETSQVPVKPSQTESQSQTKSSCDPSQAKPSAIPTQAEVQCAPSQRQEKGVAGTLKYRDPSALYNTKTKPENKGKKKGRKLFTMDPVPLMGDDDKRVEMSSSKDDQPDALHESLLGRKKFLSQNNQLTGNRNVSEIPPASSGSDTHGSRERIVNSTGSSSRASLGHATCTGDSVVESNDNRGKHIIDDTNNSVVFVENAHTTRSQTLKSTGISSCTDVDSVPSHSMNRVMDSTRTVSGTHCDNFNTNFVRRHLSCKSSTPVKSLPDQQQQETPDDVVQTSEQSEDNDIIFIGTYSPKFAGTLPNEYHHLPKSTFDSVKLNELKSKSDSEQDPLVQSTSETNDNVTSAVVTVGEYIKRKRDELHRKQRSEQQKMDSMQEGDESSLEFGQRLVSSAEMTETRSNECQTQRQGQTTLQDKLLNLKFSDNTMTFIWKVFLRKRPSN</sequence>
<dbReference type="GO" id="GO:0042162">
    <property type="term" value="F:telomeric DNA binding"/>
    <property type="evidence" value="ECO:0007669"/>
    <property type="project" value="InterPro"/>
</dbReference>
<feature type="compositionally biased region" description="Basic residues" evidence="6">
    <location>
        <begin position="593"/>
        <end position="602"/>
    </location>
</feature>
<dbReference type="Pfam" id="PF10341">
    <property type="entry name" value="TPP1"/>
    <property type="match status" value="1"/>
</dbReference>
<name>A0A1S3KGA2_LINAN</name>
<evidence type="ECO:0000256" key="1">
    <source>
        <dbReference type="ARBA" id="ARBA00004123"/>
    </source>
</evidence>
<keyword evidence="4" id="KW-0779">Telomere</keyword>
<evidence type="ECO:0000313" key="8">
    <source>
        <dbReference type="Proteomes" id="UP000085678"/>
    </source>
</evidence>
<keyword evidence="8" id="KW-1185">Reference proteome</keyword>
<feature type="compositionally biased region" description="Polar residues" evidence="6">
    <location>
        <begin position="1076"/>
        <end position="1086"/>
    </location>
</feature>
<feature type="region of interest" description="Disordered" evidence="6">
    <location>
        <begin position="1313"/>
        <end position="1337"/>
    </location>
</feature>
<feature type="compositionally biased region" description="Basic and acidic residues" evidence="6">
    <location>
        <begin position="1313"/>
        <end position="1325"/>
    </location>
</feature>
<feature type="region of interest" description="Disordered" evidence="6">
    <location>
        <begin position="268"/>
        <end position="303"/>
    </location>
</feature>
<accession>A0A1S3KGA2</accession>
<feature type="compositionally biased region" description="Low complexity" evidence="6">
    <location>
        <begin position="783"/>
        <end position="792"/>
    </location>
</feature>
<feature type="compositionally biased region" description="Polar residues" evidence="6">
    <location>
        <begin position="512"/>
        <end position="522"/>
    </location>
</feature>
<feature type="region of interest" description="Disordered" evidence="6">
    <location>
        <begin position="1211"/>
        <end position="1237"/>
    </location>
</feature>
<keyword evidence="5" id="KW-0539">Nucleus</keyword>
<feature type="compositionally biased region" description="Basic and acidic residues" evidence="6">
    <location>
        <begin position="293"/>
        <end position="303"/>
    </location>
</feature>
<feature type="region of interest" description="Disordered" evidence="6">
    <location>
        <begin position="1076"/>
        <end position="1124"/>
    </location>
</feature>
<proteinExistence type="predicted"/>
<reference evidence="9" key="1">
    <citation type="submission" date="2025-08" db="UniProtKB">
        <authorList>
            <consortium name="RefSeq"/>
        </authorList>
    </citation>
    <scope>IDENTIFICATION</scope>
    <source>
        <tissue evidence="9">Gonads</tissue>
    </source>
</reference>
<dbReference type="Gene3D" id="2.40.50.960">
    <property type="match status" value="1"/>
</dbReference>
<feature type="region of interest" description="Disordered" evidence="6">
    <location>
        <begin position="593"/>
        <end position="612"/>
    </location>
</feature>
<gene>
    <name evidence="9" type="primary">LOC106181742</name>
</gene>
<dbReference type="InParanoid" id="A0A1S3KGA2"/>
<dbReference type="GeneID" id="106181742"/>
<dbReference type="GO" id="GO:0007004">
    <property type="term" value="P:telomere maintenance via telomerase"/>
    <property type="evidence" value="ECO:0007669"/>
    <property type="project" value="InterPro"/>
</dbReference>
<organism evidence="8 9">
    <name type="scientific">Lingula anatina</name>
    <name type="common">Brachiopod</name>
    <name type="synonym">Lingula unguis</name>
    <dbReference type="NCBI Taxonomy" id="7574"/>
    <lineage>
        <taxon>Eukaryota</taxon>
        <taxon>Metazoa</taxon>
        <taxon>Spiralia</taxon>
        <taxon>Lophotrochozoa</taxon>
        <taxon>Brachiopoda</taxon>
        <taxon>Linguliformea</taxon>
        <taxon>Lingulata</taxon>
        <taxon>Lingulida</taxon>
        <taxon>Linguloidea</taxon>
        <taxon>Lingulidae</taxon>
        <taxon>Lingula</taxon>
    </lineage>
</organism>
<feature type="compositionally biased region" description="Low complexity" evidence="6">
    <location>
        <begin position="765"/>
        <end position="775"/>
    </location>
</feature>
<dbReference type="RefSeq" id="XP_013421663.1">
    <property type="nucleotide sequence ID" value="XM_013566209.2"/>
</dbReference>
<feature type="region of interest" description="Disordered" evidence="6">
    <location>
        <begin position="753"/>
        <end position="794"/>
    </location>
</feature>
<feature type="region of interest" description="Disordered" evidence="6">
    <location>
        <begin position="619"/>
        <end position="694"/>
    </location>
</feature>
<evidence type="ECO:0000313" key="9">
    <source>
        <dbReference type="RefSeq" id="XP_013421663.1"/>
    </source>
</evidence>
<evidence type="ECO:0000256" key="4">
    <source>
        <dbReference type="ARBA" id="ARBA00022895"/>
    </source>
</evidence>
<feature type="compositionally biased region" description="Basic and acidic residues" evidence="6">
    <location>
        <begin position="1045"/>
        <end position="1061"/>
    </location>
</feature>
<keyword evidence="3" id="KW-0158">Chromosome</keyword>
<feature type="region of interest" description="Disordered" evidence="6">
    <location>
        <begin position="506"/>
        <end position="557"/>
    </location>
</feature>
<feature type="domain" description="Shelterin complex subunit TPP1/Est3" evidence="7">
    <location>
        <begin position="63"/>
        <end position="173"/>
    </location>
</feature>
<feature type="region of interest" description="Disordered" evidence="6">
    <location>
        <begin position="855"/>
        <end position="927"/>
    </location>
</feature>
<feature type="compositionally biased region" description="Low complexity" evidence="6">
    <location>
        <begin position="964"/>
        <end position="975"/>
    </location>
</feature>
<dbReference type="Proteomes" id="UP000085678">
    <property type="component" value="Unplaced"/>
</dbReference>
<feature type="region of interest" description="Disordered" evidence="6">
    <location>
        <begin position="954"/>
        <end position="1061"/>
    </location>
</feature>
<dbReference type="KEGG" id="lak:106181742"/>
<feature type="compositionally biased region" description="Polar residues" evidence="6">
    <location>
        <begin position="1106"/>
        <end position="1115"/>
    </location>
</feature>
<comment type="subcellular location">
    <subcellularLocation>
        <location evidence="2">Chromosome</location>
        <location evidence="2">Telomere</location>
    </subcellularLocation>
    <subcellularLocation>
        <location evidence="1">Nucleus</location>
    </subcellularLocation>
</comment>
<dbReference type="GO" id="GO:0000781">
    <property type="term" value="C:chromosome, telomeric region"/>
    <property type="evidence" value="ECO:0007669"/>
    <property type="project" value="UniProtKB-SubCell"/>
</dbReference>
<feature type="compositionally biased region" description="Polar residues" evidence="6">
    <location>
        <begin position="1211"/>
        <end position="1234"/>
    </location>
</feature>
<evidence type="ECO:0000256" key="5">
    <source>
        <dbReference type="ARBA" id="ARBA00023242"/>
    </source>
</evidence>
<evidence type="ECO:0000256" key="3">
    <source>
        <dbReference type="ARBA" id="ARBA00022454"/>
    </source>
</evidence>
<dbReference type="InterPro" id="IPR019437">
    <property type="entry name" value="TPP1/Est3"/>
</dbReference>
<feature type="compositionally biased region" description="Polar residues" evidence="6">
    <location>
        <begin position="976"/>
        <end position="998"/>
    </location>
</feature>
<feature type="compositionally biased region" description="Basic and acidic residues" evidence="6">
    <location>
        <begin position="867"/>
        <end position="884"/>
    </location>
</feature>
<evidence type="ECO:0000256" key="2">
    <source>
        <dbReference type="ARBA" id="ARBA00004574"/>
    </source>
</evidence>
<evidence type="ECO:0000256" key="6">
    <source>
        <dbReference type="SAM" id="MobiDB-lite"/>
    </source>
</evidence>
<protein>
    <submittedName>
        <fullName evidence="9">Uncharacterized protein LOC106181742 isoform X1</fullName>
    </submittedName>
</protein>